<comment type="caution">
    <text evidence="4">The sequence shown here is derived from an EMBL/GenBank/DDBJ whole genome shotgun (WGS) entry which is preliminary data.</text>
</comment>
<dbReference type="SUPFAM" id="SSF69737">
    <property type="entry name" value="Urease metallochaperone UreE, C-terminal domain"/>
    <property type="match status" value="1"/>
</dbReference>
<dbReference type="InterPro" id="IPR012406">
    <property type="entry name" value="UreE"/>
</dbReference>
<dbReference type="RefSeq" id="WP_380102571.1">
    <property type="nucleotide sequence ID" value="NZ_JBHRZG010000022.1"/>
</dbReference>
<dbReference type="InterPro" id="IPR036118">
    <property type="entry name" value="UreE_N_sf"/>
</dbReference>
<dbReference type="PIRSF" id="PIRSF036402">
    <property type="entry name" value="Ureas_acces_UreE"/>
    <property type="match status" value="1"/>
</dbReference>
<keyword evidence="2" id="KW-0533">Nickel</keyword>
<keyword evidence="5" id="KW-1185">Reference proteome</keyword>
<dbReference type="EMBL" id="JBHRZG010000022">
    <property type="protein sequence ID" value="MFC3834161.1"/>
    <property type="molecule type" value="Genomic_DNA"/>
</dbReference>
<dbReference type="SUPFAM" id="SSF69287">
    <property type="entry name" value="Urease metallochaperone UreE, N-terminal domain"/>
    <property type="match status" value="1"/>
</dbReference>
<evidence type="ECO:0000256" key="1">
    <source>
        <dbReference type="ARBA" id="ARBA00022490"/>
    </source>
</evidence>
<evidence type="ECO:0000313" key="4">
    <source>
        <dbReference type="EMBL" id="MFC3834161.1"/>
    </source>
</evidence>
<keyword evidence="1" id="KW-0963">Cytoplasm</keyword>
<evidence type="ECO:0000256" key="3">
    <source>
        <dbReference type="ARBA" id="ARBA00023186"/>
    </source>
</evidence>
<gene>
    <name evidence="4" type="ORF">ACFOSB_15000</name>
</gene>
<sequence>MTRLTGLGRPLLDTPTTVVPGAGPVVVVPMTAADRRRVRRRVLAPDGAELRLARPTGTVLTPGTLLEERAGVSYVVGAAPEDVAVISPRGLPEAVAVAHAIGNLHRDLIPAADDGVFLALWDAPLELLLTRLGTPFTRDTRPFLGRPAWEHEG</sequence>
<keyword evidence="3" id="KW-0143">Chaperone</keyword>
<dbReference type="Gene3D" id="3.30.70.790">
    <property type="entry name" value="UreE, C-terminal domain"/>
    <property type="match status" value="1"/>
</dbReference>
<dbReference type="Gene3D" id="2.60.260.20">
    <property type="entry name" value="Urease metallochaperone UreE, N-terminal domain"/>
    <property type="match status" value="1"/>
</dbReference>
<dbReference type="Proteomes" id="UP001595803">
    <property type="component" value="Unassembled WGS sequence"/>
</dbReference>
<proteinExistence type="predicted"/>
<name>A0ABV7ZCZ2_9DEIO</name>
<evidence type="ECO:0000313" key="5">
    <source>
        <dbReference type="Proteomes" id="UP001595803"/>
    </source>
</evidence>
<evidence type="ECO:0000256" key="2">
    <source>
        <dbReference type="ARBA" id="ARBA00022596"/>
    </source>
</evidence>
<protein>
    <submittedName>
        <fullName evidence="4">Urease accessory protein UreE</fullName>
    </submittedName>
</protein>
<organism evidence="4 5">
    <name type="scientific">Deinococcus rufus</name>
    <dbReference type="NCBI Taxonomy" id="2136097"/>
    <lineage>
        <taxon>Bacteria</taxon>
        <taxon>Thermotogati</taxon>
        <taxon>Deinococcota</taxon>
        <taxon>Deinococci</taxon>
        <taxon>Deinococcales</taxon>
        <taxon>Deinococcaceae</taxon>
        <taxon>Deinococcus</taxon>
    </lineage>
</organism>
<accession>A0ABV7ZCZ2</accession>
<reference evidence="5" key="1">
    <citation type="journal article" date="2019" name="Int. J. Syst. Evol. Microbiol.">
        <title>The Global Catalogue of Microorganisms (GCM) 10K type strain sequencing project: providing services to taxonomists for standard genome sequencing and annotation.</title>
        <authorList>
            <consortium name="The Broad Institute Genomics Platform"/>
            <consortium name="The Broad Institute Genome Sequencing Center for Infectious Disease"/>
            <person name="Wu L."/>
            <person name="Ma J."/>
        </authorList>
    </citation>
    <scope>NUCLEOTIDE SEQUENCE [LARGE SCALE GENOMIC DNA]</scope>
    <source>
        <strain evidence="5">CCTCC AB 2017081</strain>
    </source>
</reference>